<evidence type="ECO:0000313" key="2">
    <source>
        <dbReference type="EMBL" id="KAG2179907.1"/>
    </source>
</evidence>
<protein>
    <recommendedName>
        <fullName evidence="4">Secreted protein</fullName>
    </recommendedName>
</protein>
<organism evidence="2 3">
    <name type="scientific">Mortierella isabellina</name>
    <name type="common">Filamentous fungus</name>
    <name type="synonym">Umbelopsis isabellina</name>
    <dbReference type="NCBI Taxonomy" id="91625"/>
    <lineage>
        <taxon>Eukaryota</taxon>
        <taxon>Fungi</taxon>
        <taxon>Fungi incertae sedis</taxon>
        <taxon>Mucoromycota</taxon>
        <taxon>Mucoromycotina</taxon>
        <taxon>Umbelopsidomycetes</taxon>
        <taxon>Umbelopsidales</taxon>
        <taxon>Umbelopsidaceae</taxon>
        <taxon>Umbelopsis</taxon>
    </lineage>
</organism>
<evidence type="ECO:0008006" key="4">
    <source>
        <dbReference type="Google" id="ProtNLM"/>
    </source>
</evidence>
<gene>
    <name evidence="2" type="ORF">INT43_003693</name>
</gene>
<comment type="caution">
    <text evidence="2">The sequence shown here is derived from an EMBL/GenBank/DDBJ whole genome shotgun (WGS) entry which is preliminary data.</text>
</comment>
<keyword evidence="1" id="KW-0732">Signal</keyword>
<evidence type="ECO:0000256" key="1">
    <source>
        <dbReference type="SAM" id="SignalP"/>
    </source>
</evidence>
<accession>A0A8H7PT91</accession>
<reference evidence="2" key="1">
    <citation type="submission" date="2020-12" db="EMBL/GenBank/DDBJ databases">
        <title>Metabolic potential, ecology and presence of endohyphal bacteria is reflected in genomic diversity of Mucoromycotina.</title>
        <authorList>
            <person name="Muszewska A."/>
            <person name="Okrasinska A."/>
            <person name="Steczkiewicz K."/>
            <person name="Drgas O."/>
            <person name="Orlowska M."/>
            <person name="Perlinska-Lenart U."/>
            <person name="Aleksandrzak-Piekarczyk T."/>
            <person name="Szatraj K."/>
            <person name="Zielenkiewicz U."/>
            <person name="Pilsyk S."/>
            <person name="Malc E."/>
            <person name="Mieczkowski P."/>
            <person name="Kruszewska J.S."/>
            <person name="Biernat P."/>
            <person name="Pawlowska J."/>
        </authorList>
    </citation>
    <scope>NUCLEOTIDE SEQUENCE</scope>
    <source>
        <strain evidence="2">WA0000067209</strain>
    </source>
</reference>
<sequence>MVYAKPILILSLLLKLFCVCPAYLCVASSCIPSSNVGTTVSSRYARAGSEFNAEICARGGVSIAGRSAVTAGGGAAGGVLCRLCDSLKAL</sequence>
<feature type="signal peptide" evidence="1">
    <location>
        <begin position="1"/>
        <end position="22"/>
    </location>
</feature>
<evidence type="ECO:0000313" key="3">
    <source>
        <dbReference type="Proteomes" id="UP000654370"/>
    </source>
</evidence>
<name>A0A8H7PT91_MORIS</name>
<keyword evidence="3" id="KW-1185">Reference proteome</keyword>
<dbReference type="EMBL" id="JAEPQZ010000006">
    <property type="protein sequence ID" value="KAG2179907.1"/>
    <property type="molecule type" value="Genomic_DNA"/>
</dbReference>
<proteinExistence type="predicted"/>
<dbReference type="Proteomes" id="UP000654370">
    <property type="component" value="Unassembled WGS sequence"/>
</dbReference>
<dbReference type="AlphaFoldDB" id="A0A8H7PT91"/>
<feature type="chain" id="PRO_5034712360" description="Secreted protein" evidence="1">
    <location>
        <begin position="23"/>
        <end position="90"/>
    </location>
</feature>
<dbReference type="PROSITE" id="PS51257">
    <property type="entry name" value="PROKAR_LIPOPROTEIN"/>
    <property type="match status" value="1"/>
</dbReference>